<dbReference type="AlphaFoldDB" id="A0A1T1ANY8"/>
<dbReference type="SUPFAM" id="SSF50610">
    <property type="entry name" value="mu transposase, C-terminal domain"/>
    <property type="match status" value="1"/>
</dbReference>
<keyword evidence="3" id="KW-1185">Reference proteome</keyword>
<reference evidence="2 3" key="1">
    <citation type="submission" date="2017-01" db="EMBL/GenBank/DDBJ databases">
        <title>Genome sequencing of Rhodoferax fermentans JCM 7819.</title>
        <authorList>
            <person name="Kim Y.J."/>
            <person name="Farh M.E.-A."/>
            <person name="Yang D.-C."/>
        </authorList>
    </citation>
    <scope>NUCLEOTIDE SEQUENCE [LARGE SCALE GENOMIC DNA]</scope>
    <source>
        <strain evidence="2 3">JCM 7819</strain>
    </source>
</reference>
<feature type="domain" description="Integrase catalytic" evidence="1">
    <location>
        <begin position="172"/>
        <end position="375"/>
    </location>
</feature>
<evidence type="ECO:0000313" key="2">
    <source>
        <dbReference type="EMBL" id="OOV05841.1"/>
    </source>
</evidence>
<sequence length="529" mass="58771">MMANTKAREQAQALATLLASATGGAGADAEAQALRSRVAAALAGAPEYVALLVVARQAGVVRPNGAIQSVPTLKRAILKHRNGGTAALLKRHQGRPMQVQEWHVRAARLWANPTKRGYADVAWKLRGEGYEVTDAQVMRYIKSLGATVASPRSADRVGKHFFKLNYKHHKRRNMDEVLVGEIYAADGHTVDAYMAHPSTGGLYRPELTLFMDVKSRYFAGWWLSEAETKESTLFALSSAMTSHDHVPAWVYTDHGSGYRAKMMSDENVGFYAKFSIATIAALPGNANGKGWIERAFRTVRDKHDKFFADGLMYCGDDMAPEINRRLSVDVEKGKRKLPSFNQYVDSLTAFIEQYHNTPMDALGGKTPAQVWAGLERVPVGIEFDAVARPSVERTVSHQEVRLDNRHYYSEMLAEWDGKKVAVEYDLHNDTKVWVRTPKGVLICEAPLVHTIGILPTDRMEERRLVRAADAVKRKQKHIAEDLARSRAPVDAASQAAAIEALTYAPSPALPAPRVDDDFKVDLLNWRKDQ</sequence>
<dbReference type="PROSITE" id="PS50994">
    <property type="entry name" value="INTEGRASE"/>
    <property type="match status" value="1"/>
</dbReference>
<accession>A0A1T1ANY8</accession>
<dbReference type="InterPro" id="IPR015378">
    <property type="entry name" value="Transposase-like_Mu_C"/>
</dbReference>
<evidence type="ECO:0000313" key="3">
    <source>
        <dbReference type="Proteomes" id="UP000190750"/>
    </source>
</evidence>
<dbReference type="EMBL" id="MTJN01000002">
    <property type="protein sequence ID" value="OOV05841.1"/>
    <property type="molecule type" value="Genomic_DNA"/>
</dbReference>
<dbReference type="InterPro" id="IPR009004">
    <property type="entry name" value="Transposase_Mu_C"/>
</dbReference>
<dbReference type="GO" id="GO:0015074">
    <property type="term" value="P:DNA integration"/>
    <property type="evidence" value="ECO:0007669"/>
    <property type="project" value="InterPro"/>
</dbReference>
<dbReference type="STRING" id="28066.RF819_03155"/>
<dbReference type="Gene3D" id="2.30.30.130">
    <property type="entry name" value="Transposase, Mu, C-terminal"/>
    <property type="match status" value="1"/>
</dbReference>
<proteinExistence type="predicted"/>
<dbReference type="GO" id="GO:0003676">
    <property type="term" value="F:nucleic acid binding"/>
    <property type="evidence" value="ECO:0007669"/>
    <property type="project" value="InterPro"/>
</dbReference>
<dbReference type="InterPro" id="IPR001584">
    <property type="entry name" value="Integrase_cat-core"/>
</dbReference>
<dbReference type="Pfam" id="PF09299">
    <property type="entry name" value="Mu-transpos_C"/>
    <property type="match status" value="1"/>
</dbReference>
<dbReference type="Proteomes" id="UP000190750">
    <property type="component" value="Unassembled WGS sequence"/>
</dbReference>
<dbReference type="PANTHER" id="PTHR35004">
    <property type="entry name" value="TRANSPOSASE RV3428C-RELATED"/>
    <property type="match status" value="1"/>
</dbReference>
<gene>
    <name evidence="2" type="ORF">RF819_03155</name>
</gene>
<organism evidence="2 3">
    <name type="scientific">Rhodoferax fermentans</name>
    <dbReference type="NCBI Taxonomy" id="28066"/>
    <lineage>
        <taxon>Bacteria</taxon>
        <taxon>Pseudomonadati</taxon>
        <taxon>Pseudomonadota</taxon>
        <taxon>Betaproteobacteria</taxon>
        <taxon>Burkholderiales</taxon>
        <taxon>Comamonadaceae</taxon>
        <taxon>Rhodoferax</taxon>
    </lineage>
</organism>
<dbReference type="Gene3D" id="3.30.420.10">
    <property type="entry name" value="Ribonuclease H-like superfamily/Ribonuclease H"/>
    <property type="match status" value="1"/>
</dbReference>
<evidence type="ECO:0000259" key="1">
    <source>
        <dbReference type="PROSITE" id="PS50994"/>
    </source>
</evidence>
<dbReference type="SUPFAM" id="SSF53098">
    <property type="entry name" value="Ribonuclease H-like"/>
    <property type="match status" value="1"/>
</dbReference>
<protein>
    <recommendedName>
        <fullName evidence="1">Integrase catalytic domain-containing protein</fullName>
    </recommendedName>
</protein>
<name>A0A1T1ANY8_RHOFE</name>
<dbReference type="PANTHER" id="PTHR35004:SF6">
    <property type="entry name" value="TRANSPOSASE"/>
    <property type="match status" value="1"/>
</dbReference>
<dbReference type="InterPro" id="IPR036397">
    <property type="entry name" value="RNaseH_sf"/>
</dbReference>
<dbReference type="InterPro" id="IPR012337">
    <property type="entry name" value="RNaseH-like_sf"/>
</dbReference>
<comment type="caution">
    <text evidence="2">The sequence shown here is derived from an EMBL/GenBank/DDBJ whole genome shotgun (WGS) entry which is preliminary data.</text>
</comment>